<comment type="cofactor">
    <cofactor evidence="5">
        <name>Mg(2+)</name>
        <dbReference type="ChEBI" id="CHEBI:18420"/>
    </cofactor>
</comment>
<comment type="subcellular location">
    <subcellularLocation>
        <location evidence="5">Cytoplasm</location>
    </subcellularLocation>
</comment>
<protein>
    <recommendedName>
        <fullName evidence="5">Mini-ribonuclease 3</fullName>
        <shortName evidence="5">Mini-3</shortName>
        <shortName evidence="5">Mini-RNase 3</shortName>
        <ecNumber evidence="5">3.1.26.-</ecNumber>
    </recommendedName>
    <alternativeName>
        <fullName evidence="5">Mini-RNase III</fullName>
        <shortName evidence="5">Mini-III</shortName>
    </alternativeName>
</protein>
<proteinExistence type="inferred from homology"/>
<dbReference type="Gene3D" id="1.10.1520.10">
    <property type="entry name" value="Ribonuclease III domain"/>
    <property type="match status" value="1"/>
</dbReference>
<dbReference type="GO" id="GO:0019843">
    <property type="term" value="F:rRNA binding"/>
    <property type="evidence" value="ECO:0007669"/>
    <property type="project" value="UniProtKB-UniRule"/>
</dbReference>
<keyword evidence="2 5" id="KW-0540">Nuclease</keyword>
<organism evidence="7 8">
    <name type="scientific">Weissella oryzae (strain DSM 25784 / JCM 18191 / LMG 30913 / SG25)</name>
    <dbReference type="NCBI Taxonomy" id="1329250"/>
    <lineage>
        <taxon>Bacteria</taxon>
        <taxon>Bacillati</taxon>
        <taxon>Bacillota</taxon>
        <taxon>Bacilli</taxon>
        <taxon>Lactobacillales</taxon>
        <taxon>Lactobacillaceae</taxon>
        <taxon>Weissella</taxon>
    </lineage>
</organism>
<comment type="function">
    <text evidence="5">Involved in correct processing of both the 5' and 3' ends of 23S rRNA precursor. Processes 30S rRNA precursor transcript even in absence of ribonuclease 3 (Rnc); Rnc processes 30S rRNA into smaller rRNA precursors.</text>
</comment>
<evidence type="ECO:0000313" key="7">
    <source>
        <dbReference type="EMBL" id="GAK29949.1"/>
    </source>
</evidence>
<reference evidence="8" key="1">
    <citation type="journal article" date="2014" name="Genome Announc.">
        <title>Draft genome sequence of Weissella oryzae SG25T, isolated from fermented rice grains.</title>
        <authorList>
            <person name="Tanizawa Y."/>
            <person name="Fujisawa T."/>
            <person name="Mochizuki T."/>
            <person name="Kaminuma E."/>
            <person name="Suzuki Y."/>
            <person name="Nakamura Y."/>
            <person name="Tohno M."/>
        </authorList>
    </citation>
    <scope>NUCLEOTIDE SEQUENCE [LARGE SCALE GENOMIC DNA]</scope>
    <source>
        <strain evidence="8">DSM 25784 / JCM 18191 / LMG 30913 / SG25</strain>
    </source>
</reference>
<dbReference type="InterPro" id="IPR036389">
    <property type="entry name" value="RNase_III_sf"/>
</dbReference>
<dbReference type="GO" id="GO:0006364">
    <property type="term" value="P:rRNA processing"/>
    <property type="evidence" value="ECO:0007669"/>
    <property type="project" value="UniProtKB-UniRule"/>
</dbReference>
<dbReference type="PIRSF" id="PIRSF005520">
    <property type="entry name" value="UCP005520"/>
    <property type="match status" value="1"/>
</dbReference>
<evidence type="ECO:0000256" key="3">
    <source>
        <dbReference type="ARBA" id="ARBA00022759"/>
    </source>
</evidence>
<dbReference type="HAMAP" id="MF_01468">
    <property type="entry name" value="RNase_Mini_III"/>
    <property type="match status" value="1"/>
</dbReference>
<comment type="subunit">
    <text evidence="5">Homodimer.</text>
</comment>
<dbReference type="EC" id="3.1.26.-" evidence="5"/>
<dbReference type="Pfam" id="PF00636">
    <property type="entry name" value="Ribonuclease_3"/>
    <property type="match status" value="1"/>
</dbReference>
<name>A0A069CRE3_WEIOS</name>
<keyword evidence="5" id="KW-0460">Magnesium</keyword>
<dbReference type="PANTHER" id="PTHR34276:SF1">
    <property type="entry name" value="MINI-RIBONUCLEASE 3"/>
    <property type="match status" value="1"/>
</dbReference>
<feature type="active site" evidence="5">
    <location>
        <position position="23"/>
    </location>
</feature>
<dbReference type="InterPro" id="IPR000999">
    <property type="entry name" value="RNase_III_dom"/>
</dbReference>
<accession>A0A069CRE3</accession>
<evidence type="ECO:0000259" key="6">
    <source>
        <dbReference type="SMART" id="SM00535"/>
    </source>
</evidence>
<keyword evidence="8" id="KW-1185">Reference proteome</keyword>
<evidence type="ECO:0000256" key="5">
    <source>
        <dbReference type="HAMAP-Rule" id="MF_01468"/>
    </source>
</evidence>
<evidence type="ECO:0000256" key="4">
    <source>
        <dbReference type="ARBA" id="ARBA00022801"/>
    </source>
</evidence>
<keyword evidence="5" id="KW-0699">rRNA-binding</keyword>
<keyword evidence="3 5" id="KW-0255">Endonuclease</keyword>
<dbReference type="GO" id="GO:0004525">
    <property type="term" value="F:ribonuclease III activity"/>
    <property type="evidence" value="ECO:0007669"/>
    <property type="project" value="InterPro"/>
</dbReference>
<gene>
    <name evidence="5" type="primary">mrnC</name>
    <name evidence="7" type="ORF">WOSG25_010360</name>
</gene>
<dbReference type="PANTHER" id="PTHR34276">
    <property type="entry name" value="MINI-RIBONUCLEASE 3"/>
    <property type="match status" value="1"/>
</dbReference>
<keyword evidence="5" id="KW-0963">Cytoplasm</keyword>
<evidence type="ECO:0000256" key="1">
    <source>
        <dbReference type="ARBA" id="ARBA00022552"/>
    </source>
</evidence>
<dbReference type="eggNOG" id="COG1939">
    <property type="taxonomic scope" value="Bacteria"/>
</dbReference>
<dbReference type="STRING" id="1329250.WOSG25_010360"/>
<evidence type="ECO:0000256" key="2">
    <source>
        <dbReference type="ARBA" id="ARBA00022722"/>
    </source>
</evidence>
<keyword evidence="5" id="KW-0694">RNA-binding</keyword>
<keyword evidence="4 5" id="KW-0378">Hydrolase</keyword>
<dbReference type="EMBL" id="DF820484">
    <property type="protein sequence ID" value="GAK29949.1"/>
    <property type="molecule type" value="Genomic_DNA"/>
</dbReference>
<dbReference type="GO" id="GO:0005737">
    <property type="term" value="C:cytoplasm"/>
    <property type="evidence" value="ECO:0007669"/>
    <property type="project" value="UniProtKB-SubCell"/>
</dbReference>
<keyword evidence="5" id="KW-0690">Ribosome biogenesis</keyword>
<sequence length="145" mass="16697">MIFMNEKMNYEQLNGLDLAYYGDAVYEVYIRQHLLAKGITKPYLLQKTAKNYVSAKAHAALYELMLADDVLTEQEQLYFKRGRNANSHTKAKNTDVVTYRISTGFEALVGYLAASNQTERLEVIIEWVYQQVESGRTRTNGNEKK</sequence>
<dbReference type="InterPro" id="IPR008226">
    <property type="entry name" value="Mini3_fam"/>
</dbReference>
<dbReference type="AlphaFoldDB" id="A0A069CRE3"/>
<dbReference type="SUPFAM" id="SSF69065">
    <property type="entry name" value="RNase III domain-like"/>
    <property type="match status" value="1"/>
</dbReference>
<comment type="similarity">
    <text evidence="5">Belongs to the MrnC RNase family.</text>
</comment>
<evidence type="ECO:0000313" key="8">
    <source>
        <dbReference type="Proteomes" id="UP000030643"/>
    </source>
</evidence>
<keyword evidence="1 5" id="KW-0698">rRNA processing</keyword>
<dbReference type="Proteomes" id="UP000030643">
    <property type="component" value="Unassembled WGS sequence"/>
</dbReference>
<dbReference type="SMART" id="SM00535">
    <property type="entry name" value="RIBOc"/>
    <property type="match status" value="1"/>
</dbReference>
<feature type="domain" description="RNase III" evidence="6">
    <location>
        <begin position="2"/>
        <end position="137"/>
    </location>
</feature>